<sequence>MFTGEELLGHYLELHILHDTFNNLTSTSNLASKRLAYIPYIETCDQFDNIARTAKSRPEYLTYLKDLSDYLESFYRRTHPLYDLDVDLDTLYTEFETKWQYSFGHSPTLNFANIERNFGDVNPNTSHFNFTSEEKRSNTIFTTKS</sequence>
<evidence type="ECO:0000313" key="3">
    <source>
        <dbReference type="Proteomes" id="UP000054564"/>
    </source>
</evidence>
<accession>A0A0L0VY36</accession>
<evidence type="ECO:0000259" key="1">
    <source>
        <dbReference type="Pfam" id="PF16837"/>
    </source>
</evidence>
<name>A0A0L0VY36_9BASI</name>
<proteinExistence type="predicted"/>
<dbReference type="Proteomes" id="UP000054564">
    <property type="component" value="Unassembled WGS sequence"/>
</dbReference>
<reference evidence="3" key="1">
    <citation type="submission" date="2014-03" db="EMBL/GenBank/DDBJ databases">
        <title>The Genome Sequence of Puccinia striiformis f. sp. tritici PST-78.</title>
        <authorList>
            <consortium name="The Broad Institute Genome Sequencing Platform"/>
            <person name="Cuomo C."/>
            <person name="Hulbert S."/>
            <person name="Chen X."/>
            <person name="Walker B."/>
            <person name="Young S.K."/>
            <person name="Zeng Q."/>
            <person name="Gargeya S."/>
            <person name="Fitzgerald M."/>
            <person name="Haas B."/>
            <person name="Abouelleil A."/>
            <person name="Alvarado L."/>
            <person name="Arachchi H.M."/>
            <person name="Berlin A.M."/>
            <person name="Chapman S.B."/>
            <person name="Goldberg J."/>
            <person name="Griggs A."/>
            <person name="Gujja S."/>
            <person name="Hansen M."/>
            <person name="Howarth C."/>
            <person name="Imamovic A."/>
            <person name="Larimer J."/>
            <person name="McCowan C."/>
            <person name="Montmayeur A."/>
            <person name="Murphy C."/>
            <person name="Neiman D."/>
            <person name="Pearson M."/>
            <person name="Priest M."/>
            <person name="Roberts A."/>
            <person name="Saif S."/>
            <person name="Shea T."/>
            <person name="Sisk P."/>
            <person name="Sykes S."/>
            <person name="Wortman J."/>
            <person name="Nusbaum C."/>
            <person name="Birren B."/>
        </authorList>
    </citation>
    <scope>NUCLEOTIDE SEQUENCE [LARGE SCALE GENOMIC DNA]</scope>
    <source>
        <strain evidence="3">race PST-78</strain>
    </source>
</reference>
<dbReference type="AlphaFoldDB" id="A0A0L0VY36"/>
<dbReference type="Pfam" id="PF16837">
    <property type="entry name" value="SF3A3"/>
    <property type="match status" value="1"/>
</dbReference>
<comment type="caution">
    <text evidence="2">The sequence shown here is derived from an EMBL/GenBank/DDBJ whole genome shotgun (WGS) entry which is preliminary data.</text>
</comment>
<feature type="domain" description="SF3A3" evidence="1">
    <location>
        <begin position="1"/>
        <end position="53"/>
    </location>
</feature>
<dbReference type="STRING" id="1165861.A0A0L0VY36"/>
<dbReference type="EMBL" id="AJIL01000014">
    <property type="protein sequence ID" value="KNF04097.1"/>
    <property type="molecule type" value="Genomic_DNA"/>
</dbReference>
<protein>
    <recommendedName>
        <fullName evidence="1">SF3A3 domain-containing protein</fullName>
    </recommendedName>
</protein>
<gene>
    <name evidence="2" type="ORF">PSTG_02803</name>
</gene>
<dbReference type="InterPro" id="IPR031774">
    <property type="entry name" value="SF3A3_dom"/>
</dbReference>
<keyword evidence="3" id="KW-1185">Reference proteome</keyword>
<organism evidence="2 3">
    <name type="scientific">Puccinia striiformis f. sp. tritici PST-78</name>
    <dbReference type="NCBI Taxonomy" id="1165861"/>
    <lineage>
        <taxon>Eukaryota</taxon>
        <taxon>Fungi</taxon>
        <taxon>Dikarya</taxon>
        <taxon>Basidiomycota</taxon>
        <taxon>Pucciniomycotina</taxon>
        <taxon>Pucciniomycetes</taxon>
        <taxon>Pucciniales</taxon>
        <taxon>Pucciniaceae</taxon>
        <taxon>Puccinia</taxon>
    </lineage>
</organism>
<evidence type="ECO:0000313" key="2">
    <source>
        <dbReference type="EMBL" id="KNF04097.1"/>
    </source>
</evidence>